<protein>
    <submittedName>
        <fullName evidence="6">ABC transporter ATP-binding protein</fullName>
    </submittedName>
</protein>
<dbReference type="InterPro" id="IPR003593">
    <property type="entry name" value="AAA+_ATPase"/>
</dbReference>
<reference evidence="7" key="1">
    <citation type="journal article" date="2019" name="Int. J. Syst. Evol. Microbiol.">
        <title>The Global Catalogue of Microorganisms (GCM) 10K type strain sequencing project: providing services to taxonomists for standard genome sequencing and annotation.</title>
        <authorList>
            <consortium name="The Broad Institute Genomics Platform"/>
            <consortium name="The Broad Institute Genome Sequencing Center for Infectious Disease"/>
            <person name="Wu L."/>
            <person name="Ma J."/>
        </authorList>
    </citation>
    <scope>NUCLEOTIDE SEQUENCE [LARGE SCALE GENOMIC DNA]</scope>
    <source>
        <strain evidence="7">KACC 12634</strain>
    </source>
</reference>
<feature type="compositionally biased region" description="Basic and acidic residues" evidence="4">
    <location>
        <begin position="272"/>
        <end position="288"/>
    </location>
</feature>
<dbReference type="PANTHER" id="PTHR43230">
    <property type="entry name" value="ABC-TYPE DIPEPTIDE/OLIGOPEPTIDE TRANSPORT SYSTEM, ATPASE COMPONENT"/>
    <property type="match status" value="1"/>
</dbReference>
<dbReference type="Proteomes" id="UP001596470">
    <property type="component" value="Unassembled WGS sequence"/>
</dbReference>
<keyword evidence="7" id="KW-1185">Reference proteome</keyword>
<dbReference type="Pfam" id="PF08352">
    <property type="entry name" value="oligo_HPY"/>
    <property type="match status" value="1"/>
</dbReference>
<evidence type="ECO:0000259" key="5">
    <source>
        <dbReference type="PROSITE" id="PS50893"/>
    </source>
</evidence>
<dbReference type="SUPFAM" id="SSF52540">
    <property type="entry name" value="P-loop containing nucleoside triphosphate hydrolases"/>
    <property type="match status" value="1"/>
</dbReference>
<proteinExistence type="predicted"/>
<feature type="compositionally biased region" description="Acidic residues" evidence="4">
    <location>
        <begin position="262"/>
        <end position="271"/>
    </location>
</feature>
<dbReference type="GO" id="GO:0005524">
    <property type="term" value="F:ATP binding"/>
    <property type="evidence" value="ECO:0007669"/>
    <property type="project" value="UniProtKB-KW"/>
</dbReference>
<dbReference type="PROSITE" id="PS50893">
    <property type="entry name" value="ABC_TRANSPORTER_2"/>
    <property type="match status" value="1"/>
</dbReference>
<evidence type="ECO:0000313" key="6">
    <source>
        <dbReference type="EMBL" id="MFC6956553.1"/>
    </source>
</evidence>
<dbReference type="PANTHER" id="PTHR43230:SF3">
    <property type="entry name" value="ABC-TYPE DIPEPTIDE_OLIGOPEPTIDE TRANSPORT SYSTEM, ATPASE COMPONENT"/>
    <property type="match status" value="1"/>
</dbReference>
<feature type="region of interest" description="Disordered" evidence="4">
    <location>
        <begin position="255"/>
        <end position="294"/>
    </location>
</feature>
<keyword evidence="3 6" id="KW-0067">ATP-binding</keyword>
<evidence type="ECO:0000256" key="1">
    <source>
        <dbReference type="ARBA" id="ARBA00022448"/>
    </source>
</evidence>
<dbReference type="InterPro" id="IPR013563">
    <property type="entry name" value="Oligopep_ABC_C"/>
</dbReference>
<name>A0ABW2D4X8_9ACTN</name>
<dbReference type="PROSITE" id="PS00211">
    <property type="entry name" value="ABC_TRANSPORTER_1"/>
    <property type="match status" value="1"/>
</dbReference>
<keyword evidence="1" id="KW-0813">Transport</keyword>
<dbReference type="CDD" id="cd03257">
    <property type="entry name" value="ABC_NikE_OppD_transporters"/>
    <property type="match status" value="1"/>
</dbReference>
<dbReference type="InterPro" id="IPR017871">
    <property type="entry name" value="ABC_transporter-like_CS"/>
</dbReference>
<dbReference type="RefSeq" id="WP_382354721.1">
    <property type="nucleotide sequence ID" value="NZ_JBHMBP010000004.1"/>
</dbReference>
<dbReference type="SMART" id="SM00382">
    <property type="entry name" value="AAA"/>
    <property type="match status" value="1"/>
</dbReference>
<evidence type="ECO:0000256" key="4">
    <source>
        <dbReference type="SAM" id="MobiDB-lite"/>
    </source>
</evidence>
<evidence type="ECO:0000313" key="7">
    <source>
        <dbReference type="Proteomes" id="UP001596470"/>
    </source>
</evidence>
<dbReference type="InterPro" id="IPR027417">
    <property type="entry name" value="P-loop_NTPase"/>
</dbReference>
<organism evidence="6 7">
    <name type="scientific">Glycomyces mayteni</name>
    <dbReference type="NCBI Taxonomy" id="543887"/>
    <lineage>
        <taxon>Bacteria</taxon>
        <taxon>Bacillati</taxon>
        <taxon>Actinomycetota</taxon>
        <taxon>Actinomycetes</taxon>
        <taxon>Glycomycetales</taxon>
        <taxon>Glycomycetaceae</taxon>
        <taxon>Glycomyces</taxon>
    </lineage>
</organism>
<accession>A0ABW2D4X8</accession>
<comment type="caution">
    <text evidence="6">The sequence shown here is derived from an EMBL/GenBank/DDBJ whole genome shotgun (WGS) entry which is preliminary data.</text>
</comment>
<keyword evidence="2" id="KW-0547">Nucleotide-binding</keyword>
<dbReference type="Pfam" id="PF00005">
    <property type="entry name" value="ABC_tran"/>
    <property type="match status" value="1"/>
</dbReference>
<gene>
    <name evidence="6" type="ORF">ACFQS3_05005</name>
</gene>
<dbReference type="EMBL" id="JBHSYS010000001">
    <property type="protein sequence ID" value="MFC6956553.1"/>
    <property type="molecule type" value="Genomic_DNA"/>
</dbReference>
<dbReference type="InterPro" id="IPR003439">
    <property type="entry name" value="ABC_transporter-like_ATP-bd"/>
</dbReference>
<evidence type="ECO:0000256" key="2">
    <source>
        <dbReference type="ARBA" id="ARBA00022741"/>
    </source>
</evidence>
<sequence length="294" mass="32693">MLQLENVWKSYRVGALGSKHLTAVRDVSLQVAPGEVLSVVGESGSGKTTIGKMVLQLTSVTRGRILLGGEDVTARRHAERKEYYRRVQGVFQDPFSSYNPIFKADRVFETVRESFRPGTGAAQWRARVEEVLHSVRLDPASVLGKYPHQLSGGQLQRMLIARALLLDIEVLVADEIISMLDASTRIDVLNLLGELKERGLGVLFITHDLSLANYISERVVIMRHGAVVETGATAKVFTDPQHPYSRNLLSSVPQLHRKWSDDPVEPEDLEPDGDRDTPPPPLREHAEQHWVAAG</sequence>
<feature type="domain" description="ABC transporter" evidence="5">
    <location>
        <begin position="2"/>
        <end position="249"/>
    </location>
</feature>
<dbReference type="Gene3D" id="3.40.50.300">
    <property type="entry name" value="P-loop containing nucleotide triphosphate hydrolases"/>
    <property type="match status" value="1"/>
</dbReference>
<evidence type="ECO:0000256" key="3">
    <source>
        <dbReference type="ARBA" id="ARBA00022840"/>
    </source>
</evidence>